<dbReference type="InterPro" id="IPR050482">
    <property type="entry name" value="Sensor_HK_TwoCompSys"/>
</dbReference>
<keyword evidence="4" id="KW-1133">Transmembrane helix</keyword>
<dbReference type="InterPro" id="IPR011712">
    <property type="entry name" value="Sig_transdc_His_kin_sub3_dim/P"/>
</dbReference>
<keyword evidence="1" id="KW-0808">Transferase</keyword>
<evidence type="ECO:0000256" key="4">
    <source>
        <dbReference type="SAM" id="Phobius"/>
    </source>
</evidence>
<dbReference type="SUPFAM" id="SSF55874">
    <property type="entry name" value="ATPase domain of HSP90 chaperone/DNA topoisomerase II/histidine kinase"/>
    <property type="match status" value="1"/>
</dbReference>
<feature type="domain" description="Signal transduction histidine kinase subgroup 3 dimerisation and phosphoacceptor" evidence="5">
    <location>
        <begin position="134"/>
        <end position="200"/>
    </location>
</feature>
<organism evidence="6 7">
    <name type="scientific">Streptomyces olivaceiscleroticus</name>
    <dbReference type="NCBI Taxonomy" id="68245"/>
    <lineage>
        <taxon>Bacteria</taxon>
        <taxon>Bacillati</taxon>
        <taxon>Actinomycetota</taxon>
        <taxon>Actinomycetes</taxon>
        <taxon>Kitasatosporales</taxon>
        <taxon>Streptomycetaceae</taxon>
        <taxon>Streptomyces</taxon>
    </lineage>
</organism>
<keyword evidence="2" id="KW-0418">Kinase</keyword>
<keyword evidence="3" id="KW-0902">Two-component regulatory system</keyword>
<dbReference type="InterPro" id="IPR036890">
    <property type="entry name" value="HATPase_C_sf"/>
</dbReference>
<evidence type="ECO:0000259" key="5">
    <source>
        <dbReference type="Pfam" id="PF07730"/>
    </source>
</evidence>
<evidence type="ECO:0000313" key="7">
    <source>
        <dbReference type="Proteomes" id="UP001500909"/>
    </source>
</evidence>
<dbReference type="Gene3D" id="3.30.565.10">
    <property type="entry name" value="Histidine kinase-like ATPase, C-terminal domain"/>
    <property type="match status" value="1"/>
</dbReference>
<dbReference type="EMBL" id="BAAABY010000054">
    <property type="protein sequence ID" value="GAA0494676.1"/>
    <property type="molecule type" value="Genomic_DNA"/>
</dbReference>
<dbReference type="PANTHER" id="PTHR24421:SF63">
    <property type="entry name" value="SENSOR HISTIDINE KINASE DESK"/>
    <property type="match status" value="1"/>
</dbReference>
<keyword evidence="4" id="KW-0472">Membrane</keyword>
<evidence type="ECO:0000256" key="3">
    <source>
        <dbReference type="ARBA" id="ARBA00023012"/>
    </source>
</evidence>
<comment type="caution">
    <text evidence="6">The sequence shown here is derived from an EMBL/GenBank/DDBJ whole genome shotgun (WGS) entry which is preliminary data.</text>
</comment>
<evidence type="ECO:0000256" key="1">
    <source>
        <dbReference type="ARBA" id="ARBA00022679"/>
    </source>
</evidence>
<dbReference type="Gene3D" id="1.20.5.1930">
    <property type="match status" value="1"/>
</dbReference>
<reference evidence="6 7" key="1">
    <citation type="journal article" date="2019" name="Int. J. Syst. Evol. Microbiol.">
        <title>The Global Catalogue of Microorganisms (GCM) 10K type strain sequencing project: providing services to taxonomists for standard genome sequencing and annotation.</title>
        <authorList>
            <consortium name="The Broad Institute Genomics Platform"/>
            <consortium name="The Broad Institute Genome Sequencing Center for Infectious Disease"/>
            <person name="Wu L."/>
            <person name="Ma J."/>
        </authorList>
    </citation>
    <scope>NUCLEOTIDE SEQUENCE [LARGE SCALE GENOMIC DNA]</scope>
    <source>
        <strain evidence="6 7">JCM 4805</strain>
    </source>
</reference>
<dbReference type="PANTHER" id="PTHR24421">
    <property type="entry name" value="NITRATE/NITRITE SENSOR PROTEIN NARX-RELATED"/>
    <property type="match status" value="1"/>
</dbReference>
<sequence>MRAALSRRDGVTRLILLAAICLLTFECDATFLPLAEGRLVGLDVFLDVLLLAVSVTRLLSVATLRPCPKRCPAAEVWQVGADASMTLVPLVLGHVWCAVAGFTAAYMGRLATHRARSAQWTNLREYGRQVIDAERHRIARDLHDVVGHDLSAIVLRSEVALRHVPPTADPALKELTEVIRISRRSLRDVRRIVLGTPPQQLASTVASLTSLLDSAGVQAEVHIDCQPLPSPVDNALSMVLREGVTNMLKHSHCGRCRIQALREHDRVRLTVANDGVPRFVRRTTGVGGAGLVNLTTRVGSVGGTFTAEVLPGGWFALTAVIPAEHCVPTRPRNDATV</sequence>
<protein>
    <recommendedName>
        <fullName evidence="5">Signal transduction histidine kinase subgroup 3 dimerisation and phosphoacceptor domain-containing protein</fullName>
    </recommendedName>
</protein>
<dbReference type="Proteomes" id="UP001500909">
    <property type="component" value="Unassembled WGS sequence"/>
</dbReference>
<accession>A0ABN1BC62</accession>
<name>A0ABN1BC62_9ACTN</name>
<keyword evidence="4" id="KW-0812">Transmembrane</keyword>
<feature type="transmembrane region" description="Helical" evidence="4">
    <location>
        <begin position="39"/>
        <end position="60"/>
    </location>
</feature>
<dbReference type="CDD" id="cd16917">
    <property type="entry name" value="HATPase_UhpB-NarQ-NarX-like"/>
    <property type="match status" value="1"/>
</dbReference>
<keyword evidence="7" id="KW-1185">Reference proteome</keyword>
<dbReference type="Pfam" id="PF07730">
    <property type="entry name" value="HisKA_3"/>
    <property type="match status" value="1"/>
</dbReference>
<proteinExistence type="predicted"/>
<gene>
    <name evidence="6" type="ORF">GCM10010361_70030</name>
</gene>
<evidence type="ECO:0000313" key="6">
    <source>
        <dbReference type="EMBL" id="GAA0494676.1"/>
    </source>
</evidence>
<evidence type="ECO:0000256" key="2">
    <source>
        <dbReference type="ARBA" id="ARBA00022777"/>
    </source>
</evidence>